<dbReference type="RefSeq" id="XP_067815700.1">
    <property type="nucleotide sequence ID" value="XM_067967143.1"/>
</dbReference>
<dbReference type="KEGG" id="blac:94352814"/>
<accession>A0A976FGL7</accession>
<proteinExistence type="predicted"/>
<evidence type="ECO:0000313" key="2">
    <source>
        <dbReference type="Proteomes" id="UP000294530"/>
    </source>
</evidence>
<name>A0A976FGL7_BRELC</name>
<gene>
    <name evidence="1" type="ORF">CCR75_009098</name>
</gene>
<protein>
    <submittedName>
        <fullName evidence="1">Uncharacterized protein</fullName>
    </submittedName>
</protein>
<organism evidence="1 2">
    <name type="scientific">Bremia lactucae</name>
    <name type="common">Lettuce downy mildew</name>
    <dbReference type="NCBI Taxonomy" id="4779"/>
    <lineage>
        <taxon>Eukaryota</taxon>
        <taxon>Sar</taxon>
        <taxon>Stramenopiles</taxon>
        <taxon>Oomycota</taxon>
        <taxon>Peronosporomycetes</taxon>
        <taxon>Peronosporales</taxon>
        <taxon>Peronosporaceae</taxon>
        <taxon>Bremia</taxon>
    </lineage>
</organism>
<comment type="caution">
    <text evidence="1">The sequence shown here is derived from an EMBL/GenBank/DDBJ whole genome shotgun (WGS) entry which is preliminary data.</text>
</comment>
<evidence type="ECO:0000313" key="1">
    <source>
        <dbReference type="EMBL" id="TDH66201.1"/>
    </source>
</evidence>
<reference evidence="1 2" key="1">
    <citation type="journal article" date="2021" name="Genome Biol.">
        <title>AFLAP: assembly-free linkage analysis pipeline using k-mers from genome sequencing data.</title>
        <authorList>
            <person name="Fletcher K."/>
            <person name="Zhang L."/>
            <person name="Gil J."/>
            <person name="Han R."/>
            <person name="Cavanaugh K."/>
            <person name="Michelmore R."/>
        </authorList>
    </citation>
    <scope>NUCLEOTIDE SEQUENCE [LARGE SCALE GENOMIC DNA]</scope>
    <source>
        <strain evidence="1 2">SF5</strain>
    </source>
</reference>
<keyword evidence="2" id="KW-1185">Reference proteome</keyword>
<dbReference type="EMBL" id="SHOA02000011">
    <property type="protein sequence ID" value="TDH66201.1"/>
    <property type="molecule type" value="Genomic_DNA"/>
</dbReference>
<dbReference type="Proteomes" id="UP000294530">
    <property type="component" value="Unassembled WGS sequence"/>
</dbReference>
<dbReference type="AlphaFoldDB" id="A0A976FGL7"/>
<sequence>MLRSVKLDEGEVNGFYDASMKETIGVINVIKDIDEEPQPGIKKQSHVDRRLIVDVGMQEDVIGYKS</sequence>
<dbReference type="GeneID" id="94352814"/>